<dbReference type="RefSeq" id="WP_138051510.1">
    <property type="nucleotide sequence ID" value="NZ_VAWE01000001.1"/>
</dbReference>
<organism evidence="3 4">
    <name type="scientific">Streptomyces marianii</name>
    <dbReference type="NCBI Taxonomy" id="1817406"/>
    <lineage>
        <taxon>Bacteria</taxon>
        <taxon>Bacillati</taxon>
        <taxon>Actinomycetota</taxon>
        <taxon>Actinomycetes</taxon>
        <taxon>Kitasatosporales</taxon>
        <taxon>Streptomycetaceae</taxon>
        <taxon>Streptomyces</taxon>
    </lineage>
</organism>
<proteinExistence type="predicted"/>
<protein>
    <recommendedName>
        <fullName evidence="2">AMIN-like domain-containing protein</fullName>
    </recommendedName>
</protein>
<evidence type="ECO:0000313" key="4">
    <source>
        <dbReference type="Proteomes" id="UP000305921"/>
    </source>
</evidence>
<dbReference type="Pfam" id="PF24837">
    <property type="entry name" value="AMIN-like"/>
    <property type="match status" value="1"/>
</dbReference>
<sequence length="191" mass="19712">MRRSLAIGAAFLLAGAGLAASAGQAAAEPHRADAATPTGTCSTPWGSSVKSVAGGNVEPLTGIRVGRHTCFDRMVFDVGGATGPVGYHVSYVDAFHQDGSGDPIPVSGGAVLQIFVSAPSYDPATMRQVYPGRAGKPLPGVDLTGFATFRDTKFGASFEGQTQVGLGVRARLPFRVLQSDGKLIVDVAHKW</sequence>
<dbReference type="OrthoDB" id="3393679at2"/>
<evidence type="ECO:0000313" key="3">
    <source>
        <dbReference type="EMBL" id="TLQ42100.1"/>
    </source>
</evidence>
<feature type="chain" id="PRO_5024383455" description="AMIN-like domain-containing protein" evidence="1">
    <location>
        <begin position="28"/>
        <end position="191"/>
    </location>
</feature>
<gene>
    <name evidence="3" type="ORF">FEF34_01490</name>
</gene>
<dbReference type="Proteomes" id="UP000305921">
    <property type="component" value="Unassembled WGS sequence"/>
</dbReference>
<feature type="signal peptide" evidence="1">
    <location>
        <begin position="1"/>
        <end position="27"/>
    </location>
</feature>
<name>A0A5R9DWY1_9ACTN</name>
<evidence type="ECO:0000256" key="1">
    <source>
        <dbReference type="SAM" id="SignalP"/>
    </source>
</evidence>
<dbReference type="InterPro" id="IPR056303">
    <property type="entry name" value="AMIN-like"/>
</dbReference>
<reference evidence="3 4" key="1">
    <citation type="submission" date="2019-05" db="EMBL/GenBank/DDBJ databases">
        <title>Streptomyces marianii sp. nov., a novel marine actinomycete from southern coast of India.</title>
        <authorList>
            <person name="Iniyan A.M."/>
            <person name="Wink J."/>
            <person name="Ramprasad E."/>
            <person name="Ramana C.V."/>
            <person name="Bunk B."/>
            <person name="Sproer C."/>
            <person name="Joseph F.-J.R.S."/>
            <person name="Vincent S.G.P."/>
        </authorList>
    </citation>
    <scope>NUCLEOTIDE SEQUENCE [LARGE SCALE GENOMIC DNA]</scope>
    <source>
        <strain evidence="3 4">ICN19</strain>
    </source>
</reference>
<accession>A0A5R9DWY1</accession>
<comment type="caution">
    <text evidence="3">The sequence shown here is derived from an EMBL/GenBank/DDBJ whole genome shotgun (WGS) entry which is preliminary data.</text>
</comment>
<evidence type="ECO:0000259" key="2">
    <source>
        <dbReference type="Pfam" id="PF24837"/>
    </source>
</evidence>
<keyword evidence="4" id="KW-1185">Reference proteome</keyword>
<feature type="domain" description="AMIN-like" evidence="2">
    <location>
        <begin position="59"/>
        <end position="189"/>
    </location>
</feature>
<keyword evidence="1" id="KW-0732">Signal</keyword>
<dbReference type="EMBL" id="VAWE01000001">
    <property type="protein sequence ID" value="TLQ42100.1"/>
    <property type="molecule type" value="Genomic_DNA"/>
</dbReference>
<dbReference type="AlphaFoldDB" id="A0A5R9DWY1"/>